<keyword evidence="1" id="KW-0472">Membrane</keyword>
<evidence type="ECO:0000313" key="2">
    <source>
        <dbReference type="EMBL" id="QFU84520.1"/>
    </source>
</evidence>
<geneLocation type="plasmid" evidence="2 3">
    <name>unnamed1</name>
</geneLocation>
<dbReference type="AlphaFoldDB" id="A0A5P9P9G0"/>
<dbReference type="Proteomes" id="UP000326170">
    <property type="component" value="Plasmid unnamed1"/>
</dbReference>
<keyword evidence="1" id="KW-1133">Transmembrane helix</keyword>
<dbReference type="GeneID" id="42303057"/>
<accession>A0A5P9P9G0</accession>
<reference evidence="2 3" key="1">
    <citation type="journal article" date="2007" name="Int. J. Syst. Evol. Microbiol.">
        <title>Natronorubrum sulfidifaciens sp. nov., an extremely haloalkaliphilic archaeon isolated from Aiding salt lake in Xin-Jiang, China.</title>
        <authorList>
            <person name="Cui H.L."/>
            <person name="Tohty D."/>
            <person name="Liu H.C."/>
            <person name="Liu S.J."/>
            <person name="Oren A."/>
            <person name="Zhou P.J."/>
        </authorList>
    </citation>
    <scope>NUCLEOTIDE SEQUENCE [LARGE SCALE GENOMIC DNA]</scope>
    <source>
        <strain evidence="2 3">7-3</strain>
        <plasmid evidence="2">unnamed1</plasmid>
    </source>
</reference>
<dbReference type="EMBL" id="CP045489">
    <property type="protein sequence ID" value="QFU84520.1"/>
    <property type="molecule type" value="Genomic_DNA"/>
</dbReference>
<evidence type="ECO:0000256" key="1">
    <source>
        <dbReference type="SAM" id="Phobius"/>
    </source>
</evidence>
<name>A0A5P9P9G0_9EURY</name>
<sequence length="63" mass="7141">MTSKTSSLLIPGIMCMIIGFLLFHVLGAAFGLIIGLAMGEQFYQRHELEKQVNELQTEEKEER</sequence>
<dbReference type="RefSeq" id="WP_152944030.1">
    <property type="nucleotide sequence ID" value="NZ_CP045489.1"/>
</dbReference>
<feature type="transmembrane region" description="Helical" evidence="1">
    <location>
        <begin position="12"/>
        <end position="38"/>
    </location>
</feature>
<keyword evidence="1" id="KW-0812">Transmembrane</keyword>
<dbReference type="KEGG" id="nas:GCU68_18535"/>
<evidence type="ECO:0000313" key="3">
    <source>
        <dbReference type="Proteomes" id="UP000326170"/>
    </source>
</evidence>
<protein>
    <submittedName>
        <fullName evidence="2">Uncharacterized protein</fullName>
    </submittedName>
</protein>
<proteinExistence type="predicted"/>
<organism evidence="2 3">
    <name type="scientific">Natronorubrum aibiense</name>
    <dbReference type="NCBI Taxonomy" id="348826"/>
    <lineage>
        <taxon>Archaea</taxon>
        <taxon>Methanobacteriati</taxon>
        <taxon>Methanobacteriota</taxon>
        <taxon>Stenosarchaea group</taxon>
        <taxon>Halobacteria</taxon>
        <taxon>Halobacteriales</taxon>
        <taxon>Natrialbaceae</taxon>
        <taxon>Natronorubrum</taxon>
    </lineage>
</organism>
<gene>
    <name evidence="2" type="ORF">GCU68_18535</name>
</gene>
<keyword evidence="2" id="KW-0614">Plasmid</keyword>
<dbReference type="OrthoDB" id="202209at2157"/>
<keyword evidence="3" id="KW-1185">Reference proteome</keyword>